<comment type="caution">
    <text evidence="1">The sequence shown here is derived from an EMBL/GenBank/DDBJ whole genome shotgun (WGS) entry which is preliminary data.</text>
</comment>
<feature type="non-terminal residue" evidence="1">
    <location>
        <position position="1"/>
    </location>
</feature>
<gene>
    <name evidence="1" type="ORF">LCGC14_2460750</name>
</gene>
<proteinExistence type="predicted"/>
<evidence type="ECO:0000313" key="1">
    <source>
        <dbReference type="EMBL" id="KKL19909.1"/>
    </source>
</evidence>
<dbReference type="EMBL" id="LAZR01038309">
    <property type="protein sequence ID" value="KKL19909.1"/>
    <property type="molecule type" value="Genomic_DNA"/>
</dbReference>
<organism evidence="1">
    <name type="scientific">marine sediment metagenome</name>
    <dbReference type="NCBI Taxonomy" id="412755"/>
    <lineage>
        <taxon>unclassified sequences</taxon>
        <taxon>metagenomes</taxon>
        <taxon>ecological metagenomes</taxon>
    </lineage>
</organism>
<accession>A0A0F9BDA8</accession>
<reference evidence="1" key="1">
    <citation type="journal article" date="2015" name="Nature">
        <title>Complex archaea that bridge the gap between prokaryotes and eukaryotes.</title>
        <authorList>
            <person name="Spang A."/>
            <person name="Saw J.H."/>
            <person name="Jorgensen S.L."/>
            <person name="Zaremba-Niedzwiedzka K."/>
            <person name="Martijn J."/>
            <person name="Lind A.E."/>
            <person name="van Eijk R."/>
            <person name="Schleper C."/>
            <person name="Guy L."/>
            <person name="Ettema T.J."/>
        </authorList>
    </citation>
    <scope>NUCLEOTIDE SEQUENCE</scope>
</reference>
<protein>
    <recommendedName>
        <fullName evidence="2">Glycoside hydrolase 123 C-terminal domain-containing protein</fullName>
    </recommendedName>
</protein>
<feature type="non-terminal residue" evidence="1">
    <location>
        <position position="512"/>
    </location>
</feature>
<sequence>KAVNLRREWYVKAKGQWYPNALPNLTGKNAGRLDIPAKDNAVPGQIIQTVLVELHVPKDVKAGTYSGAIDVRADGDVAGKVPVSVTVHNVTIPDELSFIIELNSYGQGNKQTFHAIHRLAHRLRLGYNTLAYGHTRRGSLVCLPKIKGSGASATVADWSAWDEWMGPLLDGSLFADLPRGKTPIPHFYLPFHESYPTEIYDEYAGGKFHRDKHMKPGEKWDKNKWQFYMCANDVYVADGFSDKWKAAAAKIAREYRKHFEDKGWTRTQFQIFANNKLYYKKGPKSKASSLWTLDEPSFGRDFRALGFVYRTFARHFVGSKLDVTTRGDVSRPQWQGDRLDDGACDVAVVSSAIYSFQPLIQRRIVEHGDRYWFYGGSPSANVDLTQLAAIYIKNWTMGCEGGLAYWTSFHGNQWDKADRLALVLSAKHGYKDRAVPTDRLVAQRRAQQDIELLNLLAKRKGWSFRRAARAVAAAVNLKSSTVSRGADDPGKTNFASIRATDLAKIRLAMLRI</sequence>
<name>A0A0F9BDA8_9ZZZZ</name>
<evidence type="ECO:0008006" key="2">
    <source>
        <dbReference type="Google" id="ProtNLM"/>
    </source>
</evidence>
<dbReference type="AlphaFoldDB" id="A0A0F9BDA8"/>